<evidence type="ECO:0000256" key="5">
    <source>
        <dbReference type="ARBA" id="ARBA00022980"/>
    </source>
</evidence>
<dbReference type="GO" id="GO:0005739">
    <property type="term" value="C:mitochondrion"/>
    <property type="evidence" value="ECO:0007669"/>
    <property type="project" value="UniProtKB-SubCell"/>
</dbReference>
<evidence type="ECO:0000256" key="9">
    <source>
        <dbReference type="ARBA" id="ARBA00035130"/>
    </source>
</evidence>
<comment type="subcellular location">
    <subcellularLocation>
        <location evidence="1">Mitochondrion</location>
    </subcellularLocation>
</comment>
<dbReference type="Gene3D" id="4.10.640.10">
    <property type="entry name" value="Ribosomal protein S18"/>
    <property type="match status" value="1"/>
</dbReference>
<dbReference type="GO" id="GO:1990904">
    <property type="term" value="C:ribonucleoprotein complex"/>
    <property type="evidence" value="ECO:0007669"/>
    <property type="project" value="UniProtKB-KW"/>
</dbReference>
<evidence type="ECO:0000256" key="4">
    <source>
        <dbReference type="ARBA" id="ARBA00022946"/>
    </source>
</evidence>
<keyword evidence="12" id="KW-1185">Reference proteome</keyword>
<dbReference type="PANTHER" id="PTHR13329:SF2">
    <property type="entry name" value="SMALL RIBOSOMAL SUBUNIT PROTEIN MS40"/>
    <property type="match status" value="1"/>
</dbReference>
<comment type="similarity">
    <text evidence="2">Belongs to the bacterial ribosomal protein bS18 family. Mitochondrion-specific ribosomal protein mS40 subfamily.</text>
</comment>
<dbReference type="GO" id="GO:0032543">
    <property type="term" value="P:mitochondrial translation"/>
    <property type="evidence" value="ECO:0007669"/>
    <property type="project" value="InterPro"/>
</dbReference>
<evidence type="ECO:0000256" key="10">
    <source>
        <dbReference type="ARBA" id="ARBA00035515"/>
    </source>
</evidence>
<dbReference type="GeneID" id="109538563"/>
<keyword evidence="3" id="KW-0597">Phosphoprotein</keyword>
<dbReference type="EnsemblMetazoa" id="XM_019905830.1">
    <property type="protein sequence ID" value="XP_019761389.1"/>
    <property type="gene ID" value="LOC109538563"/>
</dbReference>
<dbReference type="CTD" id="28973"/>
<dbReference type="KEGG" id="dpa:109538563"/>
<evidence type="ECO:0000256" key="7">
    <source>
        <dbReference type="ARBA" id="ARBA00023274"/>
    </source>
</evidence>
<evidence type="ECO:0000256" key="3">
    <source>
        <dbReference type="ARBA" id="ARBA00022553"/>
    </source>
</evidence>
<evidence type="ECO:0000256" key="6">
    <source>
        <dbReference type="ARBA" id="ARBA00023128"/>
    </source>
</evidence>
<dbReference type="GO" id="GO:0005840">
    <property type="term" value="C:ribosome"/>
    <property type="evidence" value="ECO:0007669"/>
    <property type="project" value="UniProtKB-KW"/>
</dbReference>
<sequence length="181" mass="21129">MYSRSVGIKNLISSAIVRRQLSLTARNFQEESAVVETREVTKDRSQQVPLETSLRYLKSAAYKQTYGNQPVWVPYRRNHKGAIPPRHTRKTCIRNEEISTGNPCPICRDEYLVLHQENTELLKQFISPQTGAVLGYSQTGLCRRRQLELEVCIKRAYDYGLLTFDVPFRKYDYSKYYPKNK</sequence>
<dbReference type="Pfam" id="PF01084">
    <property type="entry name" value="Ribosomal_S18"/>
    <property type="match status" value="1"/>
</dbReference>
<reference evidence="11" key="2">
    <citation type="submission" date="2024-08" db="UniProtKB">
        <authorList>
            <consortium name="EnsemblMetazoa"/>
        </authorList>
    </citation>
    <scope>IDENTIFICATION</scope>
</reference>
<keyword evidence="4" id="KW-0809">Transit peptide</keyword>
<evidence type="ECO:0000256" key="1">
    <source>
        <dbReference type="ARBA" id="ARBA00004173"/>
    </source>
</evidence>
<evidence type="ECO:0000256" key="2">
    <source>
        <dbReference type="ARBA" id="ARBA00006136"/>
    </source>
</evidence>
<keyword evidence="5" id="KW-0689">Ribosomal protein</keyword>
<dbReference type="PANTHER" id="PTHR13329">
    <property type="entry name" value="MITOCHONDRIAL RIBOSOMAL PROTEIN S18B"/>
    <property type="match status" value="1"/>
</dbReference>
<evidence type="ECO:0000256" key="8">
    <source>
        <dbReference type="ARBA" id="ARBA00032055"/>
    </source>
</evidence>
<keyword evidence="7" id="KW-0687">Ribonucleoprotein</keyword>
<dbReference type="InterPro" id="IPR001648">
    <property type="entry name" value="Ribosomal_bS18"/>
</dbReference>
<accession>A0AAR5PK29</accession>
<protein>
    <recommendedName>
        <fullName evidence="9">Small ribosomal subunit protein mS40</fullName>
    </recommendedName>
    <alternativeName>
        <fullName evidence="8">28S ribosomal protein S18-2, mitochondrial</fullName>
    </alternativeName>
    <alternativeName>
        <fullName evidence="10">28S ribosomal protein S18b, mitochondrial</fullName>
    </alternativeName>
</protein>
<name>A0AAR5PK29_DENPD</name>
<reference evidence="12" key="1">
    <citation type="journal article" date="2013" name="Genome Biol.">
        <title>Draft genome of the mountain pine beetle, Dendroctonus ponderosae Hopkins, a major forest pest.</title>
        <authorList>
            <person name="Keeling C.I."/>
            <person name="Yuen M.M."/>
            <person name="Liao N.Y."/>
            <person name="Docking T.R."/>
            <person name="Chan S.K."/>
            <person name="Taylor G.A."/>
            <person name="Palmquist D.L."/>
            <person name="Jackman S.D."/>
            <person name="Nguyen A."/>
            <person name="Li M."/>
            <person name="Henderson H."/>
            <person name="Janes J.K."/>
            <person name="Zhao Y."/>
            <person name="Pandoh P."/>
            <person name="Moore R."/>
            <person name="Sperling F.A."/>
            <person name="Huber D.P."/>
            <person name="Birol I."/>
            <person name="Jones S.J."/>
            <person name="Bohlmann J."/>
        </authorList>
    </citation>
    <scope>NUCLEOTIDE SEQUENCE</scope>
</reference>
<dbReference type="AlphaFoldDB" id="A0AAR5PK29"/>
<dbReference type="InterPro" id="IPR040054">
    <property type="entry name" value="MRPS18B"/>
</dbReference>
<dbReference type="Proteomes" id="UP000019118">
    <property type="component" value="Unassembled WGS sequence"/>
</dbReference>
<dbReference type="InterPro" id="IPR036870">
    <property type="entry name" value="Ribosomal_bS18_sf"/>
</dbReference>
<evidence type="ECO:0000313" key="12">
    <source>
        <dbReference type="Proteomes" id="UP000019118"/>
    </source>
</evidence>
<evidence type="ECO:0000313" key="11">
    <source>
        <dbReference type="EnsemblMetazoa" id="XP_019761389.1"/>
    </source>
</evidence>
<dbReference type="SUPFAM" id="SSF46911">
    <property type="entry name" value="Ribosomal protein S18"/>
    <property type="match status" value="1"/>
</dbReference>
<dbReference type="GO" id="GO:0003735">
    <property type="term" value="F:structural constituent of ribosome"/>
    <property type="evidence" value="ECO:0007669"/>
    <property type="project" value="InterPro"/>
</dbReference>
<organism evidence="11 12">
    <name type="scientific">Dendroctonus ponderosae</name>
    <name type="common">Mountain pine beetle</name>
    <dbReference type="NCBI Taxonomy" id="77166"/>
    <lineage>
        <taxon>Eukaryota</taxon>
        <taxon>Metazoa</taxon>
        <taxon>Ecdysozoa</taxon>
        <taxon>Arthropoda</taxon>
        <taxon>Hexapoda</taxon>
        <taxon>Insecta</taxon>
        <taxon>Pterygota</taxon>
        <taxon>Neoptera</taxon>
        <taxon>Endopterygota</taxon>
        <taxon>Coleoptera</taxon>
        <taxon>Polyphaga</taxon>
        <taxon>Cucujiformia</taxon>
        <taxon>Curculionidae</taxon>
        <taxon>Scolytinae</taxon>
        <taxon>Dendroctonus</taxon>
    </lineage>
</organism>
<keyword evidence="6" id="KW-0496">Mitochondrion</keyword>
<proteinExistence type="inferred from homology"/>